<dbReference type="InterPro" id="IPR004193">
    <property type="entry name" value="Glyco_hydro_13_N"/>
</dbReference>
<evidence type="ECO:0000256" key="1">
    <source>
        <dbReference type="ARBA" id="ARBA00004496"/>
    </source>
</evidence>
<evidence type="ECO:0000256" key="13">
    <source>
        <dbReference type="NCBIfam" id="TIGR02402"/>
    </source>
</evidence>
<dbReference type="Gene3D" id="1.10.10.760">
    <property type="entry name" value="E-set domains of sugar-utilizing enzymes"/>
    <property type="match status" value="1"/>
</dbReference>
<feature type="binding site" evidence="16">
    <location>
        <begin position="256"/>
        <end position="261"/>
    </location>
    <ligand>
        <name>substrate</name>
    </ligand>
</feature>
<dbReference type="AlphaFoldDB" id="A0A023WZG8"/>
<evidence type="ECO:0000256" key="5">
    <source>
        <dbReference type="ARBA" id="ARBA00015938"/>
    </source>
</evidence>
<dbReference type="CDD" id="cd11325">
    <property type="entry name" value="AmyAc_GTHase"/>
    <property type="match status" value="1"/>
</dbReference>
<protein>
    <recommendedName>
        <fullName evidence="5 13">Malto-oligosyltrehalose trehalohydrolase</fullName>
        <shortName evidence="14">MTHase</shortName>
        <ecNumber evidence="4 13">3.2.1.141</ecNumber>
    </recommendedName>
    <alternativeName>
        <fullName evidence="11 14">4-alpha-D-((1-&gt;4)-alpha-D-glucano)trehalose trehalohydrolase</fullName>
    </alternativeName>
    <alternativeName>
        <fullName evidence="10 14">Maltooligosyl trehalose trehalohydrolase</fullName>
    </alternativeName>
</protein>
<evidence type="ECO:0000256" key="16">
    <source>
        <dbReference type="PIRSR" id="PIRSR006337-2"/>
    </source>
</evidence>
<dbReference type="Gene3D" id="2.60.40.10">
    <property type="entry name" value="Immunoglobulins"/>
    <property type="match status" value="1"/>
</dbReference>
<dbReference type="PATRIC" id="fig|42256.3.peg.198"/>
<evidence type="ECO:0000256" key="15">
    <source>
        <dbReference type="PIRSR" id="PIRSR006337-1"/>
    </source>
</evidence>
<gene>
    <name evidence="21" type="primary">treZ</name>
    <name evidence="20" type="ORF">RradSPS_0195</name>
    <name evidence="21" type="ORF">SIL72_02490</name>
</gene>
<evidence type="ECO:0000259" key="19">
    <source>
        <dbReference type="SMART" id="SM00642"/>
    </source>
</evidence>
<feature type="domain" description="Glycosyl hydrolase family 13 catalytic" evidence="19">
    <location>
        <begin position="111"/>
        <end position="456"/>
    </location>
</feature>
<dbReference type="GO" id="GO:0005992">
    <property type="term" value="P:trehalose biosynthetic process"/>
    <property type="evidence" value="ECO:0007669"/>
    <property type="project" value="UniProtKB-UniRule"/>
</dbReference>
<dbReference type="CDD" id="cd02853">
    <property type="entry name" value="E_set_MTHase_like_N"/>
    <property type="match status" value="1"/>
</dbReference>
<dbReference type="STRING" id="42256.RradSPS_0195"/>
<organism evidence="20 22">
    <name type="scientific">Rubrobacter radiotolerans</name>
    <name type="common">Arthrobacter radiotolerans</name>
    <dbReference type="NCBI Taxonomy" id="42256"/>
    <lineage>
        <taxon>Bacteria</taxon>
        <taxon>Bacillati</taxon>
        <taxon>Actinomycetota</taxon>
        <taxon>Rubrobacteria</taxon>
        <taxon>Rubrobacterales</taxon>
        <taxon>Rubrobacteraceae</taxon>
        <taxon>Rubrobacter</taxon>
    </lineage>
</organism>
<evidence type="ECO:0000256" key="14">
    <source>
        <dbReference type="PIRNR" id="PIRNR006337"/>
    </source>
</evidence>
<evidence type="ECO:0000256" key="9">
    <source>
        <dbReference type="ARBA" id="ARBA00023295"/>
    </source>
</evidence>
<evidence type="ECO:0000256" key="3">
    <source>
        <dbReference type="ARBA" id="ARBA00008061"/>
    </source>
</evidence>
<dbReference type="InterPro" id="IPR014756">
    <property type="entry name" value="Ig_E-set"/>
</dbReference>
<dbReference type="Pfam" id="PF00128">
    <property type="entry name" value="Alpha-amylase"/>
    <property type="match status" value="1"/>
</dbReference>
<dbReference type="eggNOG" id="COG0296">
    <property type="taxonomic scope" value="Bacteria"/>
</dbReference>
<feature type="binding site" evidence="16">
    <location>
        <begin position="319"/>
        <end position="323"/>
    </location>
    <ligand>
        <name>substrate</name>
    </ligand>
</feature>
<keyword evidence="6" id="KW-0963">Cytoplasm</keyword>
<dbReference type="Gene3D" id="3.20.20.80">
    <property type="entry name" value="Glycosidases"/>
    <property type="match status" value="1"/>
</dbReference>
<evidence type="ECO:0000256" key="12">
    <source>
        <dbReference type="ARBA" id="ARBA00034013"/>
    </source>
</evidence>
<dbReference type="InterPro" id="IPR006047">
    <property type="entry name" value="GH13_cat_dom"/>
</dbReference>
<dbReference type="Pfam" id="PF02922">
    <property type="entry name" value="CBM_48"/>
    <property type="match status" value="1"/>
</dbReference>
<dbReference type="InterPro" id="IPR022567">
    <property type="entry name" value="DUF3459"/>
</dbReference>
<dbReference type="EMBL" id="CP007514">
    <property type="protein sequence ID" value="AHY45478.1"/>
    <property type="molecule type" value="Genomic_DNA"/>
</dbReference>
<keyword evidence="7 14" id="KW-0378">Hydrolase</keyword>
<evidence type="ECO:0000313" key="21">
    <source>
        <dbReference type="EMBL" id="MDX5892889.1"/>
    </source>
</evidence>
<dbReference type="SUPFAM" id="SSF81296">
    <property type="entry name" value="E set domains"/>
    <property type="match status" value="1"/>
</dbReference>
<evidence type="ECO:0000256" key="2">
    <source>
        <dbReference type="ARBA" id="ARBA00005199"/>
    </source>
</evidence>
<dbReference type="Proteomes" id="UP001281130">
    <property type="component" value="Unassembled WGS sequence"/>
</dbReference>
<dbReference type="PANTHER" id="PTHR43002">
    <property type="entry name" value="GLYCOGEN DEBRANCHING ENZYME"/>
    <property type="match status" value="1"/>
</dbReference>
<reference evidence="21" key="2">
    <citation type="submission" date="2023-11" db="EMBL/GenBank/DDBJ databases">
        <title>MicrobeMod: A computational toolkit for identifying prokaryotic methylation and restriction-modification with nanopore sequencing.</title>
        <authorList>
            <person name="Crits-Christoph A."/>
            <person name="Kang S.C."/>
            <person name="Lee H."/>
            <person name="Ostrov N."/>
        </authorList>
    </citation>
    <scope>NUCLEOTIDE SEQUENCE</scope>
    <source>
        <strain evidence="21">ATCC 51242</strain>
    </source>
</reference>
<sequence length="605" mass="67495">MAAEYLGESRTRFSLFAPTVEVVEVAIEGGETFPMERGPEGVFSAEVPAEPGARYRFRVETAEGEQSVPDPASRFQPEDVHGPSEVVDTGTFEWPDAEWRGVPWHEAVVYELHVGTFTPGGTFRAAAERLDYLRDLGVTVVEVMPVSDFPGERNWGYDGVLPYAPDASYGRPEELRAFIAAAHERGIAVLLDVVYNHFGPEGNYLHVYAPEFFTERHETPWGAAVNVDGERSGPVREFFIGNALFWIEEYGFDGLRLDAVHAIIDDSPEHLLTELARRVAEGPGSQRHVHLVLENEENQSSRLIGSEGDDARFSAQWNDDVHHALHVAATGEDASYYSDYSDAPVARLGQCLSGGFAFQGDVSRHRGDERGEPSAHLSPLRFVAFLQNHDQIGNRAFGDRITDLADASIVRALAAVYLLSPQVPMLFMGEEWGTSTPFRFFCDFEPELAELVTEGRRREFEKFPEFSDEATRERIPDPSDRRTFLDSKLRWEERSDGDHADLLDFYRELISVRRRELFSRLEGTPGGRAQHRLVGERGLRAQWTLGDGSLLSVLANLSDEESGGFEPAPGRLVFATNDSGPDRSGNLPGWTVAWYLRDADREGAS</sequence>
<dbReference type="InterPro" id="IPR013783">
    <property type="entry name" value="Ig-like_fold"/>
</dbReference>
<evidence type="ECO:0000313" key="22">
    <source>
        <dbReference type="Proteomes" id="UP000025229"/>
    </source>
</evidence>
<evidence type="ECO:0000256" key="6">
    <source>
        <dbReference type="ARBA" id="ARBA00022490"/>
    </source>
</evidence>
<evidence type="ECO:0000256" key="11">
    <source>
        <dbReference type="ARBA" id="ARBA00033284"/>
    </source>
</evidence>
<dbReference type="InterPro" id="IPR044901">
    <property type="entry name" value="Trehalose_TreZ_E-set_sf"/>
</dbReference>
<dbReference type="NCBIfam" id="TIGR02402">
    <property type="entry name" value="trehalose_TreZ"/>
    <property type="match status" value="1"/>
</dbReference>
<comment type="pathway">
    <text evidence="2 14">Glycan biosynthesis; trehalose biosynthesis.</text>
</comment>
<feature type="region of interest" description="Disordered" evidence="18">
    <location>
        <begin position="61"/>
        <end position="86"/>
    </location>
</feature>
<dbReference type="PIRSF" id="PIRSF006337">
    <property type="entry name" value="Trehalose_TreZ"/>
    <property type="match status" value="1"/>
</dbReference>
<dbReference type="KEGG" id="rrd:RradSPS_0195"/>
<evidence type="ECO:0000256" key="18">
    <source>
        <dbReference type="SAM" id="MobiDB-lite"/>
    </source>
</evidence>
<evidence type="ECO:0000256" key="7">
    <source>
        <dbReference type="ARBA" id="ARBA00022801"/>
    </source>
</evidence>
<dbReference type="GO" id="GO:0005737">
    <property type="term" value="C:cytoplasm"/>
    <property type="evidence" value="ECO:0007669"/>
    <property type="project" value="UniProtKB-SubCell"/>
</dbReference>
<dbReference type="Pfam" id="PF11941">
    <property type="entry name" value="DUF3459"/>
    <property type="match status" value="1"/>
</dbReference>
<comment type="catalytic activity">
    <reaction evidence="12 14">
        <text>hydrolysis of (1-&gt;4)-alpha-D-glucosidic linkage in 4-alpha-D-[(1-&gt;4)-alpha-D-glucanosyl]n trehalose to yield trehalose and (1-&gt;4)-alpha-D-glucan.</text>
        <dbReference type="EC" id="3.2.1.141"/>
    </reaction>
</comment>
<keyword evidence="22" id="KW-1185">Reference proteome</keyword>
<dbReference type="Proteomes" id="UP000025229">
    <property type="component" value="Chromosome"/>
</dbReference>
<dbReference type="GO" id="GO:0033942">
    <property type="term" value="F:4-alpha-D-(1-&gt;4)-alpha-D-glucanotrehalose trehalohydrolase activity"/>
    <property type="evidence" value="ECO:0007669"/>
    <property type="project" value="UniProtKB-EC"/>
</dbReference>
<dbReference type="UniPathway" id="UPA00299"/>
<reference evidence="20 22" key="1">
    <citation type="submission" date="2014-03" db="EMBL/GenBank/DDBJ databases">
        <title>Complete genome sequence of the Radio-Resistant Rubrobacter radiotolerans RSPS-4.</title>
        <authorList>
            <person name="Egas C.C."/>
            <person name="Barroso C.C."/>
            <person name="Froufe H.J.C."/>
            <person name="Pacheco J.J."/>
            <person name="Albuquerque L.L."/>
            <person name="da Costa M.M.S."/>
        </authorList>
    </citation>
    <scope>NUCLEOTIDE SEQUENCE [LARGE SCALE GENOMIC DNA]</scope>
    <source>
        <strain evidence="20 22">RSPS-4</strain>
    </source>
</reference>
<evidence type="ECO:0000256" key="10">
    <source>
        <dbReference type="ARBA" id="ARBA00032057"/>
    </source>
</evidence>
<evidence type="ECO:0000313" key="20">
    <source>
        <dbReference type="EMBL" id="AHY45478.1"/>
    </source>
</evidence>
<evidence type="ECO:0000256" key="17">
    <source>
        <dbReference type="PIRSR" id="PIRSR006337-3"/>
    </source>
</evidence>
<feature type="active site" description="Proton donor" evidence="15">
    <location>
        <position position="294"/>
    </location>
</feature>
<dbReference type="HOGENOM" id="CLU_020726_0_0_11"/>
<dbReference type="EC" id="3.2.1.141" evidence="4 13"/>
<dbReference type="SUPFAM" id="SSF51445">
    <property type="entry name" value="(Trans)glycosidases"/>
    <property type="match status" value="1"/>
</dbReference>
<keyword evidence="8" id="KW-0119">Carbohydrate metabolism</keyword>
<keyword evidence="9 14" id="KW-0326">Glycosidase</keyword>
<name>A0A023WZG8_RUBRA</name>
<feature type="site" description="Transition state stabilizer" evidence="17">
    <location>
        <position position="390"/>
    </location>
</feature>
<dbReference type="OrthoDB" id="9800174at2"/>
<dbReference type="EMBL" id="JAWXXX010000001">
    <property type="protein sequence ID" value="MDX5892889.1"/>
    <property type="molecule type" value="Genomic_DNA"/>
</dbReference>
<dbReference type="SMART" id="SM00642">
    <property type="entry name" value="Aamy"/>
    <property type="match status" value="1"/>
</dbReference>
<evidence type="ECO:0000256" key="8">
    <source>
        <dbReference type="ARBA" id="ARBA00023277"/>
    </source>
</evidence>
<dbReference type="InterPro" id="IPR012768">
    <property type="entry name" value="Trehalose_TreZ"/>
</dbReference>
<feature type="active site" description="Nucleophile" evidence="15">
    <location>
        <position position="258"/>
    </location>
</feature>
<accession>A0A023WZG8</accession>
<proteinExistence type="inferred from homology"/>
<comment type="subcellular location">
    <subcellularLocation>
        <location evidence="1 15">Cytoplasm</location>
    </subcellularLocation>
</comment>
<feature type="binding site" evidence="16">
    <location>
        <begin position="389"/>
        <end position="394"/>
    </location>
    <ligand>
        <name>substrate</name>
    </ligand>
</feature>
<dbReference type="RefSeq" id="WP_038680074.1">
    <property type="nucleotide sequence ID" value="NZ_CP007514.1"/>
</dbReference>
<evidence type="ECO:0000256" key="4">
    <source>
        <dbReference type="ARBA" id="ARBA00012268"/>
    </source>
</evidence>
<comment type="similarity">
    <text evidence="3 14">Belongs to the glycosyl hydrolase 13 family.</text>
</comment>
<dbReference type="InterPro" id="IPR017853">
    <property type="entry name" value="GH"/>
</dbReference>